<feature type="compositionally biased region" description="Polar residues" evidence="1">
    <location>
        <begin position="241"/>
        <end position="263"/>
    </location>
</feature>
<keyword evidence="3" id="KW-1185">Reference proteome</keyword>
<feature type="compositionally biased region" description="Polar residues" evidence="1">
    <location>
        <begin position="70"/>
        <end position="92"/>
    </location>
</feature>
<feature type="region of interest" description="Disordered" evidence="1">
    <location>
        <begin position="443"/>
        <end position="496"/>
    </location>
</feature>
<feature type="compositionally biased region" description="Pro residues" evidence="1">
    <location>
        <begin position="474"/>
        <end position="490"/>
    </location>
</feature>
<evidence type="ECO:0000256" key="1">
    <source>
        <dbReference type="SAM" id="MobiDB-lite"/>
    </source>
</evidence>
<dbReference type="EMBL" id="JAWRVE010000016">
    <property type="protein sequence ID" value="KAL1876566.1"/>
    <property type="molecule type" value="Genomic_DNA"/>
</dbReference>
<sequence length="622" mass="66151">MESGVACKEGVGSLPVKRKPEDEVQFVSSKPVKKCRGSRETPAESHRVTNTAAMSRAAVPTPGDAHPGISPSNVGPSLPASQPQHEPSTFNRGVSLPSMENYVFPPPDDGITSRTSRSSPMLSPKQLPQGAPSSQADSQVTAAVSSTPFNINNPKPPTWFDPSWATSGMPLQHVPMNLHMTTSQAMMPQCAQQSAAEPSAVVQEAKQQVRTSAKSADPVHCFEPATQLRKEMGADQTQNIHYSLPQENPGPTQSTQPSGTQKVWQPAQPAHRTPPGPIPRSQPSAQQHAGNSNGYAVAAVHPLPAKPPCFACEEMRQQALHNKANIYPLVGNGSHAHHGWHGPDMAHLTHPTHIQPAPFPTAGFGMSPDAPQGGHLHRPQHLYHGQVPMGYGMAHVSAQVPYSTPVQRAFPAADMSAGESAQGVKPHRLNHNAQLNASLEPTTLSQTERAQCAQGQYAPAQPLATPPSSTTAPSPIPPAAPKSRPPTPSPPEKHSPNLIVDIAETCEAMFPWDVVAERHSVPRQKVVDTFAAIIQLPLIRCTTDKKRHGRLATNRLKDFTRGKNAMGTSSTALPATPSAPAKSDSNGTHDSAAVLPSVLDLANSMAPVGFPSTLSKKYPGTW</sequence>
<organism evidence="2 3">
    <name type="scientific">Diaporthe australafricana</name>
    <dbReference type="NCBI Taxonomy" id="127596"/>
    <lineage>
        <taxon>Eukaryota</taxon>
        <taxon>Fungi</taxon>
        <taxon>Dikarya</taxon>
        <taxon>Ascomycota</taxon>
        <taxon>Pezizomycotina</taxon>
        <taxon>Sordariomycetes</taxon>
        <taxon>Sordariomycetidae</taxon>
        <taxon>Diaporthales</taxon>
        <taxon>Diaporthaceae</taxon>
        <taxon>Diaporthe</taxon>
    </lineage>
</organism>
<evidence type="ECO:0000313" key="2">
    <source>
        <dbReference type="EMBL" id="KAL1876566.1"/>
    </source>
</evidence>
<feature type="region of interest" description="Disordered" evidence="1">
    <location>
        <begin position="1"/>
        <end position="155"/>
    </location>
</feature>
<feature type="compositionally biased region" description="Polar residues" evidence="1">
    <location>
        <begin position="112"/>
        <end position="121"/>
    </location>
</feature>
<feature type="compositionally biased region" description="Polar residues" evidence="1">
    <location>
        <begin position="281"/>
        <end position="293"/>
    </location>
</feature>
<protein>
    <submittedName>
        <fullName evidence="2">Uncharacterized protein</fullName>
    </submittedName>
</protein>
<gene>
    <name evidence="2" type="ORF">Daus18300_002810</name>
</gene>
<feature type="region of interest" description="Disordered" evidence="1">
    <location>
        <begin position="241"/>
        <end position="293"/>
    </location>
</feature>
<name>A0ABR3XLF7_9PEZI</name>
<feature type="compositionally biased region" description="Low complexity" evidence="1">
    <location>
        <begin position="458"/>
        <end position="473"/>
    </location>
</feature>
<feature type="compositionally biased region" description="Polar residues" evidence="1">
    <location>
        <begin position="131"/>
        <end position="153"/>
    </location>
</feature>
<feature type="compositionally biased region" description="Low complexity" evidence="1">
    <location>
        <begin position="568"/>
        <end position="581"/>
    </location>
</feature>
<feature type="compositionally biased region" description="Basic and acidic residues" evidence="1">
    <location>
        <begin position="37"/>
        <end position="47"/>
    </location>
</feature>
<accession>A0ABR3XLF7</accession>
<dbReference type="Proteomes" id="UP001583177">
    <property type="component" value="Unassembled WGS sequence"/>
</dbReference>
<comment type="caution">
    <text evidence="2">The sequence shown here is derived from an EMBL/GenBank/DDBJ whole genome shotgun (WGS) entry which is preliminary data.</text>
</comment>
<feature type="region of interest" description="Disordered" evidence="1">
    <location>
        <begin position="561"/>
        <end position="590"/>
    </location>
</feature>
<reference evidence="2 3" key="1">
    <citation type="journal article" date="2024" name="IMA Fungus">
        <title>IMA Genome - F19 : A genome assembly and annotation guide to empower mycologists, including annotated draft genome sequences of Ceratocystis pirilliformis, Diaporthe australafricana, Fusarium ophioides, Paecilomyces lecythidis, and Sporothrix stenoceras.</title>
        <authorList>
            <person name="Aylward J."/>
            <person name="Wilson A.M."/>
            <person name="Visagie C.M."/>
            <person name="Spraker J."/>
            <person name="Barnes I."/>
            <person name="Buitendag C."/>
            <person name="Ceriani C."/>
            <person name="Del Mar Angel L."/>
            <person name="du Plessis D."/>
            <person name="Fuchs T."/>
            <person name="Gasser K."/>
            <person name="Kramer D."/>
            <person name="Li W."/>
            <person name="Munsamy K."/>
            <person name="Piso A."/>
            <person name="Price J.L."/>
            <person name="Sonnekus B."/>
            <person name="Thomas C."/>
            <person name="van der Nest A."/>
            <person name="van Dijk A."/>
            <person name="van Heerden A."/>
            <person name="van Vuuren N."/>
            <person name="Yilmaz N."/>
            <person name="Duong T.A."/>
            <person name="van der Merwe N.A."/>
            <person name="Wingfield M.J."/>
            <person name="Wingfield B.D."/>
        </authorList>
    </citation>
    <scope>NUCLEOTIDE SEQUENCE [LARGE SCALE GENOMIC DNA]</scope>
    <source>
        <strain evidence="2 3">CMW 18300</strain>
    </source>
</reference>
<proteinExistence type="predicted"/>
<evidence type="ECO:0000313" key="3">
    <source>
        <dbReference type="Proteomes" id="UP001583177"/>
    </source>
</evidence>